<evidence type="ECO:0000313" key="3">
    <source>
        <dbReference type="Proteomes" id="UP000245634"/>
    </source>
</evidence>
<keyword evidence="1" id="KW-0732">Signal</keyword>
<reference evidence="2 3" key="1">
    <citation type="submission" date="2018-05" db="EMBL/GenBank/DDBJ databases">
        <title>Genomic Encyclopedia of Type Strains, Phase IV (KMG-IV): sequencing the most valuable type-strain genomes for metagenomic binning, comparative biology and taxonomic classification.</title>
        <authorList>
            <person name="Goeker M."/>
        </authorList>
    </citation>
    <scope>NUCLEOTIDE SEQUENCE [LARGE SCALE GENOMIC DNA]</scope>
    <source>
        <strain evidence="2 3">DSM 18773</strain>
    </source>
</reference>
<proteinExistence type="predicted"/>
<evidence type="ECO:0000313" key="2">
    <source>
        <dbReference type="EMBL" id="PWK14316.1"/>
    </source>
</evidence>
<dbReference type="AlphaFoldDB" id="A0A316DBN5"/>
<keyword evidence="3" id="KW-1185">Reference proteome</keyword>
<dbReference type="EMBL" id="QGGL01000005">
    <property type="protein sequence ID" value="PWK14316.1"/>
    <property type="molecule type" value="Genomic_DNA"/>
</dbReference>
<protein>
    <recommendedName>
        <fullName evidence="4">PEP-CTERM sorting domain-containing protein</fullName>
    </recommendedName>
</protein>
<feature type="chain" id="PRO_5016385925" description="PEP-CTERM sorting domain-containing protein" evidence="1">
    <location>
        <begin position="28"/>
        <end position="117"/>
    </location>
</feature>
<feature type="signal peptide" evidence="1">
    <location>
        <begin position="1"/>
        <end position="27"/>
    </location>
</feature>
<organism evidence="2 3">
    <name type="scientific">Tumebacillus permanentifrigoris</name>
    <dbReference type="NCBI Taxonomy" id="378543"/>
    <lineage>
        <taxon>Bacteria</taxon>
        <taxon>Bacillati</taxon>
        <taxon>Bacillota</taxon>
        <taxon>Bacilli</taxon>
        <taxon>Bacillales</taxon>
        <taxon>Alicyclobacillaceae</taxon>
        <taxon>Tumebacillus</taxon>
    </lineage>
</organism>
<gene>
    <name evidence="2" type="ORF">C7459_10570</name>
</gene>
<sequence length="117" mass="12613">MMNVWKQKLAVSLVALSALLVPVVAFAANNTYDIQYNFDSNLTGTTRTFGGSNIAVDLNSNYNGTDKSNYFSVDLFRHHTFSSDDFISTGTAPSIGTKTIQWGGVGAGDFKEGESIC</sequence>
<comment type="caution">
    <text evidence="2">The sequence shown here is derived from an EMBL/GenBank/DDBJ whole genome shotgun (WGS) entry which is preliminary data.</text>
</comment>
<dbReference type="Proteomes" id="UP000245634">
    <property type="component" value="Unassembled WGS sequence"/>
</dbReference>
<evidence type="ECO:0008006" key="4">
    <source>
        <dbReference type="Google" id="ProtNLM"/>
    </source>
</evidence>
<evidence type="ECO:0000256" key="1">
    <source>
        <dbReference type="SAM" id="SignalP"/>
    </source>
</evidence>
<name>A0A316DBN5_9BACL</name>
<accession>A0A316DBN5</accession>